<reference evidence="1" key="1">
    <citation type="submission" date="2015-05" db="EMBL/GenBank/DDBJ databases">
        <title>Permanent draft genome of Rhodopirellula islandicus K833.</title>
        <authorList>
            <person name="Kizina J."/>
            <person name="Richter M."/>
            <person name="Glockner F.O."/>
            <person name="Harder J."/>
        </authorList>
    </citation>
    <scope>NUCLEOTIDE SEQUENCE [LARGE SCALE GENOMIC DNA]</scope>
    <source>
        <strain evidence="1">K833</strain>
    </source>
</reference>
<gene>
    <name evidence="1" type="ORF">RISK_006574</name>
</gene>
<keyword evidence="2" id="KW-1185">Reference proteome</keyword>
<protein>
    <submittedName>
        <fullName evidence="1">Uncharacterized protein</fullName>
    </submittedName>
</protein>
<dbReference type="AlphaFoldDB" id="A0A0J1B496"/>
<organism evidence="1 2">
    <name type="scientific">Rhodopirellula islandica</name>
    <dbReference type="NCBI Taxonomy" id="595434"/>
    <lineage>
        <taxon>Bacteria</taxon>
        <taxon>Pseudomonadati</taxon>
        <taxon>Planctomycetota</taxon>
        <taxon>Planctomycetia</taxon>
        <taxon>Pirellulales</taxon>
        <taxon>Pirellulaceae</taxon>
        <taxon>Rhodopirellula</taxon>
    </lineage>
</organism>
<evidence type="ECO:0000313" key="1">
    <source>
        <dbReference type="EMBL" id="KLU01418.1"/>
    </source>
</evidence>
<name>A0A0J1B496_RHOIS</name>
<accession>A0A0J1B496</accession>
<dbReference type="Proteomes" id="UP000036367">
    <property type="component" value="Unassembled WGS sequence"/>
</dbReference>
<dbReference type="STRING" id="595434.RISK_006574"/>
<comment type="caution">
    <text evidence="1">The sequence shown here is derived from an EMBL/GenBank/DDBJ whole genome shotgun (WGS) entry which is preliminary data.</text>
</comment>
<proteinExistence type="predicted"/>
<evidence type="ECO:0000313" key="2">
    <source>
        <dbReference type="Proteomes" id="UP000036367"/>
    </source>
</evidence>
<dbReference type="RefSeq" id="WP_160311512.1">
    <property type="nucleotide sequence ID" value="NZ_LECT01000054.1"/>
</dbReference>
<dbReference type="PATRIC" id="fig|595434.4.peg.6254"/>
<dbReference type="EMBL" id="LECT01000054">
    <property type="protein sequence ID" value="KLU01418.1"/>
    <property type="molecule type" value="Genomic_DNA"/>
</dbReference>
<sequence length="53" mass="5814">MIVAASGFTAHFVLHAIRVEVDPAVARHLMMEVSTENPLFADSLNLLAGTRRH</sequence>